<organism evidence="1 2">
    <name type="scientific">Cylicocyclus nassatus</name>
    <name type="common">Nematode worm</name>
    <dbReference type="NCBI Taxonomy" id="53992"/>
    <lineage>
        <taxon>Eukaryota</taxon>
        <taxon>Metazoa</taxon>
        <taxon>Ecdysozoa</taxon>
        <taxon>Nematoda</taxon>
        <taxon>Chromadorea</taxon>
        <taxon>Rhabditida</taxon>
        <taxon>Rhabditina</taxon>
        <taxon>Rhabditomorpha</taxon>
        <taxon>Strongyloidea</taxon>
        <taxon>Strongylidae</taxon>
        <taxon>Cylicocyclus</taxon>
    </lineage>
</organism>
<reference evidence="1" key="1">
    <citation type="submission" date="2023-07" db="EMBL/GenBank/DDBJ databases">
        <authorList>
            <consortium name="CYATHOMIX"/>
        </authorList>
    </citation>
    <scope>NUCLEOTIDE SEQUENCE</scope>
    <source>
        <strain evidence="1">N/A</strain>
    </source>
</reference>
<keyword evidence="2" id="KW-1185">Reference proteome</keyword>
<comment type="caution">
    <text evidence="1">The sequence shown here is derived from an EMBL/GenBank/DDBJ whole genome shotgun (WGS) entry which is preliminary data.</text>
</comment>
<accession>A0AA36DPH0</accession>
<dbReference type="Proteomes" id="UP001176961">
    <property type="component" value="Unassembled WGS sequence"/>
</dbReference>
<dbReference type="AlphaFoldDB" id="A0AA36DPH0"/>
<gene>
    <name evidence="1" type="ORF">CYNAS_LOCUS3286</name>
</gene>
<evidence type="ECO:0000313" key="1">
    <source>
        <dbReference type="EMBL" id="CAJ0591303.1"/>
    </source>
</evidence>
<sequence length="82" mass="9246">MQNGLKPLCTKKVLKGARALIEYSRDEQIVLGFYFEGTSRLSGKPQRASPATQLRVESNTRLRSSSMTFYVWSSNRFHSGCA</sequence>
<protein>
    <submittedName>
        <fullName evidence="1">Uncharacterized protein</fullName>
    </submittedName>
</protein>
<name>A0AA36DPH0_CYLNA</name>
<proteinExistence type="predicted"/>
<evidence type="ECO:0000313" key="2">
    <source>
        <dbReference type="Proteomes" id="UP001176961"/>
    </source>
</evidence>
<dbReference type="EMBL" id="CATQJL010000001">
    <property type="protein sequence ID" value="CAJ0591303.1"/>
    <property type="molecule type" value="Genomic_DNA"/>
</dbReference>